<dbReference type="SUPFAM" id="SSF88659">
    <property type="entry name" value="Sigma3 and sigma4 domains of RNA polymerase sigma factors"/>
    <property type="match status" value="1"/>
</dbReference>
<sequence>MDVTIYPSHAKCLRRAGLARAQLFAQVIEGKRYTTRQVAEILDVSRSTAYDRIKRGPYPLTWANLMKARLP</sequence>
<name>A0A246I5I4_STEMA</name>
<evidence type="ECO:0000313" key="4">
    <source>
        <dbReference type="Proteomes" id="UP000197090"/>
    </source>
</evidence>
<dbReference type="Pfam" id="PF13384">
    <property type="entry name" value="HTH_23"/>
    <property type="match status" value="1"/>
</dbReference>
<evidence type="ECO:0000313" key="2">
    <source>
        <dbReference type="EMBL" id="OWQ73819.1"/>
    </source>
</evidence>
<evidence type="ECO:0000313" key="1">
    <source>
        <dbReference type="EMBL" id="MBH1792024.1"/>
    </source>
</evidence>
<accession>A0A246I5I4</accession>
<evidence type="ECO:0000313" key="3">
    <source>
        <dbReference type="EMBL" id="PZS88180.1"/>
    </source>
</evidence>
<reference evidence="3 5" key="1">
    <citation type="submission" date="2016-05" db="EMBL/GenBank/DDBJ databases">
        <authorList>
            <person name="Lavstsen T."/>
            <person name="Jespersen J.S."/>
        </authorList>
    </citation>
    <scope>NUCLEOTIDE SEQUENCE [LARGE SCALE GENOMIC DNA]</scope>
    <source>
        <strain evidence="3 5">SM-5815</strain>
    </source>
</reference>
<dbReference type="Proteomes" id="UP000249614">
    <property type="component" value="Unassembled WGS sequence"/>
</dbReference>
<dbReference type="InterPro" id="IPR013324">
    <property type="entry name" value="RNA_pol_sigma_r3/r4-like"/>
</dbReference>
<evidence type="ECO:0000313" key="5">
    <source>
        <dbReference type="Proteomes" id="UP000249614"/>
    </source>
</evidence>
<protein>
    <submittedName>
        <fullName evidence="1">Helix-turn-helix domain-containing protein</fullName>
    </submittedName>
</protein>
<gene>
    <name evidence="3" type="ORF">A7X83_15800</name>
    <name evidence="2" type="ORF">CEE63_11740</name>
    <name evidence="1" type="ORF">I5V89_19355</name>
</gene>
<dbReference type="OrthoDB" id="6047840at2"/>
<dbReference type="EMBL" id="LXXM01000217">
    <property type="protein sequence ID" value="PZS88180.1"/>
    <property type="molecule type" value="Genomic_DNA"/>
</dbReference>
<dbReference type="Proteomes" id="UP000634179">
    <property type="component" value="Unassembled WGS sequence"/>
</dbReference>
<reference evidence="2 4" key="2">
    <citation type="submission" date="2017-06" db="EMBL/GenBank/DDBJ databases">
        <authorList>
            <person name="Kim H.J."/>
            <person name="Triplett B.A."/>
        </authorList>
    </citation>
    <scope>NUCLEOTIDE SEQUENCE [LARGE SCALE GENOMIC DNA]</scope>
    <source>
        <strain evidence="2 4">594</strain>
    </source>
</reference>
<proteinExistence type="predicted"/>
<comment type="caution">
    <text evidence="2">The sequence shown here is derived from an EMBL/GenBank/DDBJ whole genome shotgun (WGS) entry which is preliminary data.</text>
</comment>
<dbReference type="EMBL" id="NIVX01000076">
    <property type="protein sequence ID" value="OWQ73819.1"/>
    <property type="molecule type" value="Genomic_DNA"/>
</dbReference>
<dbReference type="EMBL" id="JADUOV010000018">
    <property type="protein sequence ID" value="MBH1792024.1"/>
    <property type="molecule type" value="Genomic_DNA"/>
</dbReference>
<reference evidence="1" key="3">
    <citation type="submission" date="2020-11" db="EMBL/GenBank/DDBJ databases">
        <title>Enhanced detection system for hospital associated transmission using whole genome sequencing surveillance.</title>
        <authorList>
            <person name="Harrison L.H."/>
            <person name="Van Tyne D."/>
            <person name="Marsh J.W."/>
            <person name="Griffith M.P."/>
            <person name="Snyder D.J."/>
            <person name="Cooper V.S."/>
            <person name="Mustapha M."/>
        </authorList>
    </citation>
    <scope>NUCLEOTIDE SEQUENCE</scope>
    <source>
        <strain evidence="1">STEN00053</strain>
    </source>
</reference>
<dbReference type="AlphaFoldDB" id="A0A246I5I4"/>
<organism evidence="2 4">
    <name type="scientific">Stenotrophomonas maltophilia</name>
    <name type="common">Pseudomonas maltophilia</name>
    <name type="synonym">Xanthomonas maltophilia</name>
    <dbReference type="NCBI Taxonomy" id="40324"/>
    <lineage>
        <taxon>Bacteria</taxon>
        <taxon>Pseudomonadati</taxon>
        <taxon>Pseudomonadota</taxon>
        <taxon>Gammaproteobacteria</taxon>
        <taxon>Lysobacterales</taxon>
        <taxon>Lysobacteraceae</taxon>
        <taxon>Stenotrophomonas</taxon>
        <taxon>Stenotrophomonas maltophilia group</taxon>
    </lineage>
</organism>
<dbReference type="RefSeq" id="WP_087786640.1">
    <property type="nucleotide sequence ID" value="NZ_JAAAFB010000001.1"/>
</dbReference>
<dbReference type="Proteomes" id="UP000197090">
    <property type="component" value="Unassembled WGS sequence"/>
</dbReference>